<proteinExistence type="predicted"/>
<accession>A0A1S1NCI0</accession>
<dbReference type="STRING" id="327939.BIW53_02315"/>
<dbReference type="InterPro" id="IPR016868">
    <property type="entry name" value="Phage_B3_Orf5"/>
</dbReference>
<evidence type="ECO:0000259" key="2">
    <source>
        <dbReference type="Pfam" id="PF10979"/>
    </source>
</evidence>
<dbReference type="InterPro" id="IPR055592">
    <property type="entry name" value="DUF7168"/>
</dbReference>
<dbReference type="PIRSF" id="PIRSF028111">
    <property type="entry name" value="UCP028111"/>
    <property type="match status" value="1"/>
</dbReference>
<reference evidence="4 5" key="1">
    <citation type="submission" date="2016-10" db="EMBL/GenBank/DDBJ databases">
        <title>Pseudoalteromonas amylolytica sp. nov., isolated from the surface seawater.</title>
        <authorList>
            <person name="Wu Y.-H."/>
            <person name="Cheng H."/>
            <person name="Jin X.-B."/>
            <person name="Wang C.-S."/>
            <person name="Xu X.-W."/>
        </authorList>
    </citation>
    <scope>NUCLEOTIDE SEQUENCE [LARGE SCALE GENOMIC DNA]</scope>
    <source>
        <strain evidence="4 5">JCM 12483</strain>
    </source>
</reference>
<name>A0A1S1NCI0_9GAMM</name>
<dbReference type="Proteomes" id="UP000180253">
    <property type="component" value="Unassembled WGS sequence"/>
</dbReference>
<comment type="caution">
    <text evidence="4">The sequence shown here is derived from an EMBL/GenBank/DDBJ whole genome shotgun (WGS) entry which is preliminary data.</text>
</comment>
<feature type="compositionally biased region" description="Polar residues" evidence="1">
    <location>
        <begin position="215"/>
        <end position="224"/>
    </location>
</feature>
<organism evidence="4 5">
    <name type="scientific">Pseudoalteromonas byunsanensis</name>
    <dbReference type="NCBI Taxonomy" id="327939"/>
    <lineage>
        <taxon>Bacteria</taxon>
        <taxon>Pseudomonadati</taxon>
        <taxon>Pseudomonadota</taxon>
        <taxon>Gammaproteobacteria</taxon>
        <taxon>Alteromonadales</taxon>
        <taxon>Pseudoalteromonadaceae</taxon>
        <taxon>Pseudoalteromonas</taxon>
    </lineage>
</organism>
<feature type="domain" description="DUF2786" evidence="2">
    <location>
        <begin position="4"/>
        <end position="42"/>
    </location>
</feature>
<dbReference type="Pfam" id="PF23771">
    <property type="entry name" value="DUF7168"/>
    <property type="match status" value="1"/>
</dbReference>
<dbReference type="EMBL" id="MNAN01000018">
    <property type="protein sequence ID" value="OHU97175.1"/>
    <property type="molecule type" value="Genomic_DNA"/>
</dbReference>
<keyword evidence="5" id="KW-1185">Reference proteome</keyword>
<protein>
    <submittedName>
        <fullName evidence="4">Uncharacterized protein</fullName>
    </submittedName>
</protein>
<dbReference type="RefSeq" id="WP_070990210.1">
    <property type="nucleotide sequence ID" value="NZ_CBCSHD010000008.1"/>
</dbReference>
<dbReference type="AlphaFoldDB" id="A0A1S1NCI0"/>
<evidence type="ECO:0000256" key="1">
    <source>
        <dbReference type="SAM" id="MobiDB-lite"/>
    </source>
</evidence>
<dbReference type="Pfam" id="PF10979">
    <property type="entry name" value="DUF2786"/>
    <property type="match status" value="1"/>
</dbReference>
<dbReference type="OrthoDB" id="7275531at2"/>
<gene>
    <name evidence="4" type="ORF">BIW53_02315</name>
</gene>
<evidence type="ECO:0000313" key="4">
    <source>
        <dbReference type="EMBL" id="OHU97175.1"/>
    </source>
</evidence>
<evidence type="ECO:0000259" key="3">
    <source>
        <dbReference type="Pfam" id="PF23771"/>
    </source>
</evidence>
<sequence>MDKRILYKIKKCLALAKSASNENEAAAAMRSAQALMDKYRISAEDVGFSNINEASIPVSISCVVTYKANFIGLIERAFGVDAVLRKSVFGNEIRFIGIQPQPELAAYCWDVLWPKMIAERSAYVATQSNRCKRSTKMARGDRFAEGWVNGIYAQVTEFARTDAEQHLVDAYYSKHYPNLSTAKSMTRGKKANTGSATRDGYKAGKQHLINRPINGESQRQLSMQ</sequence>
<feature type="domain" description="DUF7168" evidence="3">
    <location>
        <begin position="62"/>
        <end position="184"/>
    </location>
</feature>
<feature type="region of interest" description="Disordered" evidence="1">
    <location>
        <begin position="185"/>
        <end position="224"/>
    </location>
</feature>
<evidence type="ECO:0000313" key="5">
    <source>
        <dbReference type="Proteomes" id="UP000180253"/>
    </source>
</evidence>
<dbReference type="InterPro" id="IPR024498">
    <property type="entry name" value="DUF2786"/>
</dbReference>